<gene>
    <name evidence="4" type="ORF">FHR82_009099</name>
</gene>
<dbReference type="InterPro" id="IPR011251">
    <property type="entry name" value="Luciferase-like_dom"/>
</dbReference>
<sequence>MPVKIDLFNEIQNPRPWPAGHEQQRFRKAIEQAKLADELGYGCWWQVEHHGAGEFSLSSAPELLLAAISQHTSRIRLGHAAVLAPGRFNHPIRIAERAATLDHLSGGRVELGMTRSTIPEWRLFGIEPEQARAQTRQAFEMVPGMWTSDRFSYHSDTYQIDDVSVVPKPLQRPHPPLWQAAASPSSFEDAGRRGVGVLGTTMWEPLERVGRMIQLYRAAAAACTDPVGSFVNNQVAYFTFVHCAETDEQAMRDGAAAAAAWYTVTALTFFEAATEFAATMRRHQDLLDAPDGGGLTGRFLRGEADNAPTEAQLLIGKVLEGVQVPDDELFTVLAAQQSLIVGSPDTCREKLRAYADLGIDRLMCLQQIGSIPDDAVTTSIRLIGDLIPEFDRDPAA</sequence>
<dbReference type="PANTHER" id="PTHR30137:SF8">
    <property type="entry name" value="BLR5498 PROTEIN"/>
    <property type="match status" value="1"/>
</dbReference>
<evidence type="ECO:0000256" key="2">
    <source>
        <dbReference type="ARBA" id="ARBA00023033"/>
    </source>
</evidence>
<dbReference type="Gene3D" id="3.20.20.30">
    <property type="entry name" value="Luciferase-like domain"/>
    <property type="match status" value="1"/>
</dbReference>
<comment type="caution">
    <text evidence="4">The sequence shown here is derived from an EMBL/GenBank/DDBJ whole genome shotgun (WGS) entry which is preliminary data.</text>
</comment>
<dbReference type="AlphaFoldDB" id="A0A7W7VK90"/>
<protein>
    <submittedName>
        <fullName evidence="4">Alkanesulfonate monooxygenase SsuD/methylene tetrahydromethanopterin reductase-like flavin-dependent oxidoreductase (Luciferase family)</fullName>
    </submittedName>
</protein>
<dbReference type="SUPFAM" id="SSF51679">
    <property type="entry name" value="Bacterial luciferase-like"/>
    <property type="match status" value="1"/>
</dbReference>
<dbReference type="InterPro" id="IPR050766">
    <property type="entry name" value="Bact_Lucif_Oxidored"/>
</dbReference>
<reference evidence="4 5" key="1">
    <citation type="submission" date="2020-08" db="EMBL/GenBank/DDBJ databases">
        <title>Genomic Encyclopedia of Type Strains, Phase III (KMG-III): the genomes of soil and plant-associated and newly described type strains.</title>
        <authorList>
            <person name="Whitman W."/>
        </authorList>
    </citation>
    <scope>NUCLEOTIDE SEQUENCE [LARGE SCALE GENOMIC DNA]</scope>
    <source>
        <strain evidence="4 5">CECT 8960</strain>
    </source>
</reference>
<feature type="domain" description="Luciferase-like" evidence="3">
    <location>
        <begin position="15"/>
        <end position="361"/>
    </location>
</feature>
<dbReference type="GO" id="GO:0016705">
    <property type="term" value="F:oxidoreductase activity, acting on paired donors, with incorporation or reduction of molecular oxygen"/>
    <property type="evidence" value="ECO:0007669"/>
    <property type="project" value="InterPro"/>
</dbReference>
<keyword evidence="1" id="KW-0560">Oxidoreductase</keyword>
<dbReference type="EMBL" id="JACHJQ010000017">
    <property type="protein sequence ID" value="MBB4912825.1"/>
    <property type="molecule type" value="Genomic_DNA"/>
</dbReference>
<name>A0A7W7VK90_9PSEU</name>
<accession>A0A7W7VK90</accession>
<evidence type="ECO:0000313" key="4">
    <source>
        <dbReference type="EMBL" id="MBB4912825.1"/>
    </source>
</evidence>
<dbReference type="Proteomes" id="UP000520767">
    <property type="component" value="Unassembled WGS sequence"/>
</dbReference>
<keyword evidence="2 4" id="KW-0503">Monooxygenase</keyword>
<evidence type="ECO:0000256" key="1">
    <source>
        <dbReference type="ARBA" id="ARBA00023002"/>
    </source>
</evidence>
<dbReference type="InterPro" id="IPR036661">
    <property type="entry name" value="Luciferase-like_sf"/>
</dbReference>
<evidence type="ECO:0000313" key="5">
    <source>
        <dbReference type="Proteomes" id="UP000520767"/>
    </source>
</evidence>
<dbReference type="GO" id="GO:0004497">
    <property type="term" value="F:monooxygenase activity"/>
    <property type="evidence" value="ECO:0007669"/>
    <property type="project" value="UniProtKB-KW"/>
</dbReference>
<evidence type="ECO:0000259" key="3">
    <source>
        <dbReference type="Pfam" id="PF00296"/>
    </source>
</evidence>
<proteinExistence type="predicted"/>
<dbReference type="PANTHER" id="PTHR30137">
    <property type="entry name" value="LUCIFERASE-LIKE MONOOXYGENASE"/>
    <property type="match status" value="1"/>
</dbReference>
<keyword evidence="5" id="KW-1185">Reference proteome</keyword>
<dbReference type="GO" id="GO:0005829">
    <property type="term" value="C:cytosol"/>
    <property type="evidence" value="ECO:0007669"/>
    <property type="project" value="TreeGrafter"/>
</dbReference>
<organism evidence="4 5">
    <name type="scientific">Actinophytocola algeriensis</name>
    <dbReference type="NCBI Taxonomy" id="1768010"/>
    <lineage>
        <taxon>Bacteria</taxon>
        <taxon>Bacillati</taxon>
        <taxon>Actinomycetota</taxon>
        <taxon>Actinomycetes</taxon>
        <taxon>Pseudonocardiales</taxon>
        <taxon>Pseudonocardiaceae</taxon>
    </lineage>
</organism>
<dbReference type="RefSeq" id="WP_311771598.1">
    <property type="nucleotide sequence ID" value="NZ_JACHJQ010000017.1"/>
</dbReference>
<dbReference type="Pfam" id="PF00296">
    <property type="entry name" value="Bac_luciferase"/>
    <property type="match status" value="1"/>
</dbReference>